<keyword evidence="3" id="KW-0378">Hydrolase</keyword>
<proteinExistence type="predicted"/>
<dbReference type="Proteomes" id="UP001215503">
    <property type="component" value="Unassembled WGS sequence"/>
</dbReference>
<dbReference type="EMBL" id="JARHUD010000012">
    <property type="protein sequence ID" value="MDF2097341.1"/>
    <property type="molecule type" value="Genomic_DNA"/>
</dbReference>
<dbReference type="PANTHER" id="PTHR30404:SF0">
    <property type="entry name" value="N-ACETYLMURAMOYL-L-ALANINE AMIDASE AMIC"/>
    <property type="match status" value="1"/>
</dbReference>
<accession>A0ABT5YQU1</accession>
<dbReference type="EC" id="3.5.1.28" evidence="2"/>
<dbReference type="SUPFAM" id="SSF53187">
    <property type="entry name" value="Zn-dependent exopeptidases"/>
    <property type="match status" value="1"/>
</dbReference>
<keyword evidence="4" id="KW-0732">Signal</keyword>
<dbReference type="CDD" id="cd02696">
    <property type="entry name" value="MurNAc-LAA"/>
    <property type="match status" value="1"/>
</dbReference>
<comment type="catalytic activity">
    <reaction evidence="1">
        <text>Hydrolyzes the link between N-acetylmuramoyl residues and L-amino acid residues in certain cell-wall glycopeptides.</text>
        <dbReference type="EC" id="3.5.1.28"/>
    </reaction>
</comment>
<evidence type="ECO:0000313" key="6">
    <source>
        <dbReference type="EMBL" id="MDF2097341.1"/>
    </source>
</evidence>
<dbReference type="SMART" id="SM00646">
    <property type="entry name" value="Ami_3"/>
    <property type="match status" value="1"/>
</dbReference>
<dbReference type="InterPro" id="IPR050695">
    <property type="entry name" value="N-acetylmuramoyl_amidase_3"/>
</dbReference>
<dbReference type="Gene3D" id="3.40.630.40">
    <property type="entry name" value="Zn-dependent exopeptidases"/>
    <property type="match status" value="1"/>
</dbReference>
<evidence type="ECO:0000259" key="5">
    <source>
        <dbReference type="SMART" id="SM00646"/>
    </source>
</evidence>
<feature type="chain" id="PRO_5047531134" description="N-acetylmuramoyl-L-alanine amidase" evidence="4">
    <location>
        <begin position="28"/>
        <end position="403"/>
    </location>
</feature>
<dbReference type="Gene3D" id="2.60.40.3500">
    <property type="match status" value="1"/>
</dbReference>
<dbReference type="Pfam" id="PF01520">
    <property type="entry name" value="Amidase_3"/>
    <property type="match status" value="1"/>
</dbReference>
<keyword evidence="7" id="KW-1185">Reference proteome</keyword>
<feature type="signal peptide" evidence="4">
    <location>
        <begin position="1"/>
        <end position="27"/>
    </location>
</feature>
<reference evidence="6 7" key="1">
    <citation type="submission" date="2023-03" db="EMBL/GenBank/DDBJ databases">
        <title>Fodinicurvata sp. CAU 1616 isolated from sea sendiment.</title>
        <authorList>
            <person name="Kim W."/>
        </authorList>
    </citation>
    <scope>NUCLEOTIDE SEQUENCE [LARGE SCALE GENOMIC DNA]</scope>
    <source>
        <strain evidence="6 7">CAU 1616</strain>
    </source>
</reference>
<evidence type="ECO:0000313" key="7">
    <source>
        <dbReference type="Proteomes" id="UP001215503"/>
    </source>
</evidence>
<comment type="caution">
    <text evidence="6">The sequence shown here is derived from an EMBL/GenBank/DDBJ whole genome shotgun (WGS) entry which is preliminary data.</text>
</comment>
<dbReference type="PANTHER" id="PTHR30404">
    <property type="entry name" value="N-ACETYLMURAMOYL-L-ALANINE AMIDASE"/>
    <property type="match status" value="1"/>
</dbReference>
<organism evidence="6 7">
    <name type="scientific">Aquibaculum arenosum</name>
    <dbReference type="NCBI Taxonomy" id="3032591"/>
    <lineage>
        <taxon>Bacteria</taxon>
        <taxon>Pseudomonadati</taxon>
        <taxon>Pseudomonadota</taxon>
        <taxon>Alphaproteobacteria</taxon>
        <taxon>Rhodospirillales</taxon>
        <taxon>Rhodovibrionaceae</taxon>
        <taxon>Aquibaculum</taxon>
    </lineage>
</organism>
<dbReference type="InterPro" id="IPR002508">
    <property type="entry name" value="MurNAc-LAA_cat"/>
</dbReference>
<dbReference type="Pfam" id="PF11741">
    <property type="entry name" value="AMIN"/>
    <property type="match status" value="1"/>
</dbReference>
<dbReference type="InterPro" id="IPR021731">
    <property type="entry name" value="AMIN_dom"/>
</dbReference>
<protein>
    <recommendedName>
        <fullName evidence="2">N-acetylmuramoyl-L-alanine amidase</fullName>
        <ecNumber evidence="2">3.5.1.28</ecNumber>
    </recommendedName>
</protein>
<gene>
    <name evidence="6" type="ORF">P2G67_15290</name>
</gene>
<feature type="domain" description="MurNAc-LAA" evidence="5">
    <location>
        <begin position="238"/>
        <end position="392"/>
    </location>
</feature>
<evidence type="ECO:0000256" key="3">
    <source>
        <dbReference type="ARBA" id="ARBA00022801"/>
    </source>
</evidence>
<dbReference type="RefSeq" id="WP_275824126.1">
    <property type="nucleotide sequence ID" value="NZ_JARHUD010000012.1"/>
</dbReference>
<evidence type="ECO:0000256" key="1">
    <source>
        <dbReference type="ARBA" id="ARBA00001561"/>
    </source>
</evidence>
<name>A0ABT5YQU1_9PROT</name>
<evidence type="ECO:0000256" key="4">
    <source>
        <dbReference type="SAM" id="SignalP"/>
    </source>
</evidence>
<sequence length="403" mass="44101">MPCRKQGYRTLHLLLALLLLLGLGSQAAARPSVLDARIGTHPDMTRVVLELSERSSWRVFALPDPYRVVIDLQEITWNDPPGEIAGGYVSALRYGLFTPGTSRVVLDLDRPAGVRRVLELPPQSGRSHRLVVDLEPVPANAFQSAEVGRLRESAQPLAPIDIALPGVPSPPRDHRPTIVIDAGHGGIDPGAIGVSGTKEKDLVLSYARSLRDALTATGRYRVVMTRDDDRFIPLRQRFAIAEKSRGDLFISFHANTHPSGDIRGASVYTLSEEASDAEAAALAAKENRADAVGGLNLASRPAEVGQILLGLAQRDTMNLSKTYAAMLVGSLGQRVELLRNTHRFAGFAVLKSPTVPSVLLEIGYISNPQEERRLRDPGHRQRFTEGVVDAIRRHFEVQQAWNR</sequence>
<evidence type="ECO:0000256" key="2">
    <source>
        <dbReference type="ARBA" id="ARBA00011901"/>
    </source>
</evidence>